<evidence type="ECO:0000313" key="3">
    <source>
        <dbReference type="Proteomes" id="UP000824169"/>
    </source>
</evidence>
<reference evidence="2" key="1">
    <citation type="submission" date="2020-10" db="EMBL/GenBank/DDBJ databases">
        <authorList>
            <person name="Gilroy R."/>
        </authorList>
    </citation>
    <scope>NUCLEOTIDE SEQUENCE</scope>
    <source>
        <strain evidence="2">CHK188-20938</strain>
    </source>
</reference>
<keyword evidence="1" id="KW-0238">DNA-binding</keyword>
<dbReference type="PROSITE" id="PS01332">
    <property type="entry name" value="HTH_RRF2_1"/>
    <property type="match status" value="1"/>
</dbReference>
<dbReference type="NCBIfam" id="TIGR00738">
    <property type="entry name" value="rrf2_super"/>
    <property type="match status" value="1"/>
</dbReference>
<accession>A0A9D1P286</accession>
<comment type="caution">
    <text evidence="2">The sequence shown here is derived from an EMBL/GenBank/DDBJ whole genome shotgun (WGS) entry which is preliminary data.</text>
</comment>
<dbReference type="PROSITE" id="PS51197">
    <property type="entry name" value="HTH_RRF2_2"/>
    <property type="match status" value="1"/>
</dbReference>
<dbReference type="InterPro" id="IPR000944">
    <property type="entry name" value="Tscrpt_reg_Rrf2"/>
</dbReference>
<dbReference type="GO" id="GO:0003677">
    <property type="term" value="F:DNA binding"/>
    <property type="evidence" value="ECO:0007669"/>
    <property type="project" value="UniProtKB-KW"/>
</dbReference>
<dbReference type="Proteomes" id="UP000824169">
    <property type="component" value="Unassembled WGS sequence"/>
</dbReference>
<dbReference type="Gene3D" id="1.10.10.10">
    <property type="entry name" value="Winged helix-like DNA-binding domain superfamily/Winged helix DNA-binding domain"/>
    <property type="match status" value="1"/>
</dbReference>
<organism evidence="2 3">
    <name type="scientific">Candidatus Scatomonas pullistercoris</name>
    <dbReference type="NCBI Taxonomy" id="2840920"/>
    <lineage>
        <taxon>Bacteria</taxon>
        <taxon>Bacillati</taxon>
        <taxon>Bacillota</taxon>
        <taxon>Clostridia</taxon>
        <taxon>Lachnospirales</taxon>
        <taxon>Lachnospiraceae</taxon>
        <taxon>Lachnospiraceae incertae sedis</taxon>
        <taxon>Candidatus Scatomonas</taxon>
    </lineage>
</organism>
<evidence type="ECO:0000313" key="2">
    <source>
        <dbReference type="EMBL" id="HIV25139.1"/>
    </source>
</evidence>
<name>A0A9D1P286_9FIRM</name>
<evidence type="ECO:0000256" key="1">
    <source>
        <dbReference type="ARBA" id="ARBA00023125"/>
    </source>
</evidence>
<dbReference type="PANTHER" id="PTHR33221">
    <property type="entry name" value="WINGED HELIX-TURN-HELIX TRANSCRIPTIONAL REGULATOR, RRF2 FAMILY"/>
    <property type="match status" value="1"/>
</dbReference>
<dbReference type="PANTHER" id="PTHR33221:SF5">
    <property type="entry name" value="HTH-TYPE TRANSCRIPTIONAL REGULATOR ISCR"/>
    <property type="match status" value="1"/>
</dbReference>
<dbReference type="GO" id="GO:0003700">
    <property type="term" value="F:DNA-binding transcription factor activity"/>
    <property type="evidence" value="ECO:0007669"/>
    <property type="project" value="TreeGrafter"/>
</dbReference>
<gene>
    <name evidence="2" type="ORF">IAB71_05035</name>
</gene>
<proteinExistence type="predicted"/>
<dbReference type="InterPro" id="IPR030489">
    <property type="entry name" value="TR_Rrf2-type_CS"/>
</dbReference>
<protein>
    <submittedName>
        <fullName evidence="2">RrF2 family transcriptional regulator</fullName>
    </submittedName>
</protein>
<sequence>MKISTKGRYALRLMLDIALHGSGEPVRLVDAAKRQEISVKYLEQIVGTLTRAGYLKSIRGPQGGYRLVKEPSQITAGEILRVMEGSLAPVECLEPGAKTCPRASACVTLRLWKELDAAVRSVVDRHTLRELMDWSREEEKTGT</sequence>
<dbReference type="InterPro" id="IPR036390">
    <property type="entry name" value="WH_DNA-bd_sf"/>
</dbReference>
<dbReference type="AlphaFoldDB" id="A0A9D1P286"/>
<reference evidence="2" key="2">
    <citation type="journal article" date="2021" name="PeerJ">
        <title>Extensive microbial diversity within the chicken gut microbiome revealed by metagenomics and culture.</title>
        <authorList>
            <person name="Gilroy R."/>
            <person name="Ravi A."/>
            <person name="Getino M."/>
            <person name="Pursley I."/>
            <person name="Horton D.L."/>
            <person name="Alikhan N.F."/>
            <person name="Baker D."/>
            <person name="Gharbi K."/>
            <person name="Hall N."/>
            <person name="Watson M."/>
            <person name="Adriaenssens E.M."/>
            <person name="Foster-Nyarko E."/>
            <person name="Jarju S."/>
            <person name="Secka A."/>
            <person name="Antonio M."/>
            <person name="Oren A."/>
            <person name="Chaudhuri R.R."/>
            <person name="La Ragione R."/>
            <person name="Hildebrand F."/>
            <person name="Pallen M.J."/>
        </authorList>
    </citation>
    <scope>NUCLEOTIDE SEQUENCE</scope>
    <source>
        <strain evidence="2">CHK188-20938</strain>
    </source>
</reference>
<dbReference type="SUPFAM" id="SSF46785">
    <property type="entry name" value="Winged helix' DNA-binding domain"/>
    <property type="match status" value="1"/>
</dbReference>
<dbReference type="InterPro" id="IPR036388">
    <property type="entry name" value="WH-like_DNA-bd_sf"/>
</dbReference>
<dbReference type="Pfam" id="PF02082">
    <property type="entry name" value="Rrf2"/>
    <property type="match status" value="1"/>
</dbReference>
<dbReference type="EMBL" id="DVOO01000013">
    <property type="protein sequence ID" value="HIV25139.1"/>
    <property type="molecule type" value="Genomic_DNA"/>
</dbReference>
<dbReference type="GO" id="GO:0005829">
    <property type="term" value="C:cytosol"/>
    <property type="evidence" value="ECO:0007669"/>
    <property type="project" value="TreeGrafter"/>
</dbReference>